<reference evidence="4 5" key="1">
    <citation type="submission" date="2023-07" db="EMBL/GenBank/DDBJ databases">
        <title>Functional and genomic diversity of the sorghum phyllosphere microbiome.</title>
        <authorList>
            <person name="Shade A."/>
        </authorList>
    </citation>
    <scope>NUCLEOTIDE SEQUENCE [LARGE SCALE GENOMIC DNA]</scope>
    <source>
        <strain evidence="4 5">SORGH_AS_1207</strain>
    </source>
</reference>
<evidence type="ECO:0000313" key="4">
    <source>
        <dbReference type="EMBL" id="MDQ1121484.1"/>
    </source>
</evidence>
<keyword evidence="2" id="KW-1133">Transmembrane helix</keyword>
<protein>
    <recommendedName>
        <fullName evidence="3">DUF2510 domain-containing protein</fullName>
    </recommendedName>
</protein>
<feature type="transmembrane region" description="Helical" evidence="2">
    <location>
        <begin position="180"/>
        <end position="205"/>
    </location>
</feature>
<keyword evidence="2" id="KW-0472">Membrane</keyword>
<feature type="compositionally biased region" description="Low complexity" evidence="1">
    <location>
        <begin position="137"/>
        <end position="146"/>
    </location>
</feature>
<keyword evidence="5" id="KW-1185">Reference proteome</keyword>
<gene>
    <name evidence="4" type="ORF">QE412_000057</name>
</gene>
<feature type="compositionally biased region" description="Basic and acidic residues" evidence="1">
    <location>
        <begin position="31"/>
        <end position="40"/>
    </location>
</feature>
<comment type="caution">
    <text evidence="4">The sequence shown here is derived from an EMBL/GenBank/DDBJ whole genome shotgun (WGS) entry which is preliminary data.</text>
</comment>
<sequence length="335" mass="34734">MTDTHTPPDGWYPDPAGSGGLRRWDGTAWTDEVRPAHDESTATVTADESHPPVETPTHVEPAGENTAAPEHAPVAPAVAAAYADTDSSTPASEEGSAITPPTPGEPAAPAAPAAPVESPAAAPAAPAAPPLPPAPSVAPAASTPPAYPGTHTAAGYAAAPAAPPVGATPAPRRDIPTNTVWIWLVVFLPLVGALSLVLFDWSSYIEESFYAGVYGTPGVTTTETVVSTTATLTSVVLGALIVLFAFLDWRELRARGVDRPFHWAWSFLVLLIGTGLVYVIGRGVVLRRLTGSGLAPVWASIAVTVVSFLIGLIWLAVILTKVFTLVDQARYSFGY</sequence>
<feature type="region of interest" description="Disordered" evidence="1">
    <location>
        <begin position="1"/>
        <end position="146"/>
    </location>
</feature>
<feature type="compositionally biased region" description="Pro residues" evidence="1">
    <location>
        <begin position="126"/>
        <end position="136"/>
    </location>
</feature>
<evidence type="ECO:0000259" key="3">
    <source>
        <dbReference type="Pfam" id="PF10708"/>
    </source>
</evidence>
<dbReference type="EMBL" id="JAUTBF010000001">
    <property type="protein sequence ID" value="MDQ1121484.1"/>
    <property type="molecule type" value="Genomic_DNA"/>
</dbReference>
<accession>A0ABU0TP82</accession>
<dbReference type="InterPro" id="IPR018929">
    <property type="entry name" value="DUF2510"/>
</dbReference>
<organism evidence="4 5">
    <name type="scientific">Microbacterium trichothecenolyticum</name>
    <name type="common">Aureobacterium trichothecenolyticum</name>
    <dbReference type="NCBI Taxonomy" id="69370"/>
    <lineage>
        <taxon>Bacteria</taxon>
        <taxon>Bacillati</taxon>
        <taxon>Actinomycetota</taxon>
        <taxon>Actinomycetes</taxon>
        <taxon>Micrococcales</taxon>
        <taxon>Microbacteriaceae</taxon>
        <taxon>Microbacterium</taxon>
    </lineage>
</organism>
<proteinExistence type="predicted"/>
<name>A0ABU0TP82_MICTR</name>
<dbReference type="Pfam" id="PF10708">
    <property type="entry name" value="DUF2510"/>
    <property type="match status" value="1"/>
</dbReference>
<feature type="transmembrane region" description="Helical" evidence="2">
    <location>
        <begin position="261"/>
        <end position="285"/>
    </location>
</feature>
<evidence type="ECO:0000256" key="1">
    <source>
        <dbReference type="SAM" id="MobiDB-lite"/>
    </source>
</evidence>
<feature type="compositionally biased region" description="Low complexity" evidence="1">
    <location>
        <begin position="107"/>
        <end position="125"/>
    </location>
</feature>
<dbReference type="Proteomes" id="UP001226691">
    <property type="component" value="Unassembled WGS sequence"/>
</dbReference>
<keyword evidence="2" id="KW-0812">Transmembrane</keyword>
<evidence type="ECO:0000313" key="5">
    <source>
        <dbReference type="Proteomes" id="UP001226691"/>
    </source>
</evidence>
<feature type="domain" description="DUF2510" evidence="3">
    <location>
        <begin position="10"/>
        <end position="37"/>
    </location>
</feature>
<evidence type="ECO:0000256" key="2">
    <source>
        <dbReference type="SAM" id="Phobius"/>
    </source>
</evidence>
<dbReference type="RefSeq" id="WP_307478682.1">
    <property type="nucleotide sequence ID" value="NZ_JAUTBF010000001.1"/>
</dbReference>
<feature type="compositionally biased region" description="Low complexity" evidence="1">
    <location>
        <begin position="67"/>
        <end position="91"/>
    </location>
</feature>
<feature type="transmembrane region" description="Helical" evidence="2">
    <location>
        <begin position="297"/>
        <end position="320"/>
    </location>
</feature>
<feature type="transmembrane region" description="Helical" evidence="2">
    <location>
        <begin position="225"/>
        <end position="249"/>
    </location>
</feature>